<evidence type="ECO:0000256" key="1">
    <source>
        <dbReference type="SAM" id="Phobius"/>
    </source>
</evidence>
<organism evidence="2 3">
    <name type="scientific">Leptolyngbya cf. ectocarpi LEGE 11479</name>
    <dbReference type="NCBI Taxonomy" id="1828722"/>
    <lineage>
        <taxon>Bacteria</taxon>
        <taxon>Bacillati</taxon>
        <taxon>Cyanobacteriota</taxon>
        <taxon>Cyanophyceae</taxon>
        <taxon>Leptolyngbyales</taxon>
        <taxon>Leptolyngbyaceae</taxon>
        <taxon>Leptolyngbya group</taxon>
        <taxon>Leptolyngbya</taxon>
    </lineage>
</organism>
<evidence type="ECO:0000313" key="3">
    <source>
        <dbReference type="Proteomes" id="UP000615026"/>
    </source>
</evidence>
<dbReference type="EMBL" id="JADEXP010000294">
    <property type="protein sequence ID" value="MBE9069582.1"/>
    <property type="molecule type" value="Genomic_DNA"/>
</dbReference>
<name>A0A928ZY42_LEPEC</name>
<evidence type="ECO:0000313" key="2">
    <source>
        <dbReference type="EMBL" id="MBE9069582.1"/>
    </source>
</evidence>
<proteinExistence type="predicted"/>
<feature type="transmembrane region" description="Helical" evidence="1">
    <location>
        <begin position="12"/>
        <end position="33"/>
    </location>
</feature>
<keyword evidence="3" id="KW-1185">Reference proteome</keyword>
<reference evidence="2" key="1">
    <citation type="submission" date="2020-10" db="EMBL/GenBank/DDBJ databases">
        <authorList>
            <person name="Castelo-Branco R."/>
            <person name="Eusebio N."/>
            <person name="Adriana R."/>
            <person name="Vieira A."/>
            <person name="Brugerolle De Fraissinette N."/>
            <person name="Rezende De Castro R."/>
            <person name="Schneider M.P."/>
            <person name="Vasconcelos V."/>
            <person name="Leao P.N."/>
        </authorList>
    </citation>
    <scope>NUCLEOTIDE SEQUENCE</scope>
    <source>
        <strain evidence="2">LEGE 11479</strain>
    </source>
</reference>
<keyword evidence="1" id="KW-1133">Transmembrane helix</keyword>
<keyword evidence="1" id="KW-0812">Transmembrane</keyword>
<dbReference type="AlphaFoldDB" id="A0A928ZY42"/>
<dbReference type="Proteomes" id="UP000615026">
    <property type="component" value="Unassembled WGS sequence"/>
</dbReference>
<sequence length="51" mass="5537">MSLCSASKEKQILVIGVLLSLVPLAIVLELSILTNTFTVEFGWGRSTIVMN</sequence>
<protein>
    <submittedName>
        <fullName evidence="2">Uncharacterized protein</fullName>
    </submittedName>
</protein>
<keyword evidence="1" id="KW-0472">Membrane</keyword>
<gene>
    <name evidence="2" type="ORF">IQ260_23325</name>
</gene>
<accession>A0A928ZY42</accession>
<comment type="caution">
    <text evidence="2">The sequence shown here is derived from an EMBL/GenBank/DDBJ whole genome shotgun (WGS) entry which is preliminary data.</text>
</comment>